<evidence type="ECO:0000313" key="1">
    <source>
        <dbReference type="EMBL" id="KAB1977946.1"/>
    </source>
</evidence>
<dbReference type="RefSeq" id="WP_151474433.1">
    <property type="nucleotide sequence ID" value="NZ_WBKG01000056.1"/>
</dbReference>
<comment type="caution">
    <text evidence="1">The sequence shown here is derived from an EMBL/GenBank/DDBJ whole genome shotgun (WGS) entry which is preliminary data.</text>
</comment>
<keyword evidence="2" id="KW-1185">Reference proteome</keyword>
<dbReference type="Proteomes" id="UP000442990">
    <property type="component" value="Unassembled WGS sequence"/>
</dbReference>
<proteinExistence type="predicted"/>
<accession>A0A7J5D312</accession>
<sequence length="147" mass="16301">MDLESRLRLAGDVPAVEEFLSSTAGRLHHRDQDPDGLYWAEVQPNNGERATFIARIEWTVYPDRPPSLVFVESIGVSGVGAPSAWPGADGYRYGSNDVCKPFTAEGQRLHAEWCSGPHSWRSTGNPFLYVVENVQDDIDRVDGRRAG</sequence>
<gene>
    <name evidence="1" type="ORF">F8144_40545</name>
</gene>
<dbReference type="EMBL" id="WBKG01000056">
    <property type="protein sequence ID" value="KAB1977946.1"/>
    <property type="molecule type" value="Genomic_DNA"/>
</dbReference>
<protein>
    <submittedName>
        <fullName evidence="1">Uncharacterized protein</fullName>
    </submittedName>
</protein>
<evidence type="ECO:0000313" key="2">
    <source>
        <dbReference type="Proteomes" id="UP000442990"/>
    </source>
</evidence>
<reference evidence="1 2" key="1">
    <citation type="submission" date="2019-09" db="EMBL/GenBank/DDBJ databases">
        <title>Isolation and identification of active actinomycetes.</title>
        <authorList>
            <person name="Yu Z."/>
            <person name="Han C."/>
            <person name="Yu B."/>
        </authorList>
    </citation>
    <scope>NUCLEOTIDE SEQUENCE [LARGE SCALE GENOMIC DNA]</scope>
    <source>
        <strain evidence="1 2">NEAU-H2</strain>
    </source>
</reference>
<organism evidence="1 2">
    <name type="scientific">Streptomyces triticiradicis</name>
    <dbReference type="NCBI Taxonomy" id="2651189"/>
    <lineage>
        <taxon>Bacteria</taxon>
        <taxon>Bacillati</taxon>
        <taxon>Actinomycetota</taxon>
        <taxon>Actinomycetes</taxon>
        <taxon>Kitasatosporales</taxon>
        <taxon>Streptomycetaceae</taxon>
        <taxon>Streptomyces</taxon>
    </lineage>
</organism>
<name>A0A7J5D312_9ACTN</name>
<dbReference type="AlphaFoldDB" id="A0A7J5D312"/>